<name>L0GW09_9GAMM</name>
<dbReference type="EMBL" id="CP003051">
    <property type="protein sequence ID" value="AGA89555.1"/>
    <property type="molecule type" value="Genomic_DNA"/>
</dbReference>
<reference evidence="3 4" key="1">
    <citation type="submission" date="2011-09" db="EMBL/GenBank/DDBJ databases">
        <title>Complete sequence of chromosome of Thioflavicoccus mobilis 8321.</title>
        <authorList>
            <consortium name="US DOE Joint Genome Institute"/>
            <person name="Lucas S."/>
            <person name="Han J."/>
            <person name="Lapidus A."/>
            <person name="Cheng J.-F."/>
            <person name="Goodwin L."/>
            <person name="Pitluck S."/>
            <person name="Peters L."/>
            <person name="Ovchinnikova G."/>
            <person name="Lu M."/>
            <person name="Detter J.C."/>
            <person name="Han C."/>
            <person name="Tapia R."/>
            <person name="Land M."/>
            <person name="Hauser L."/>
            <person name="Kyrpides N."/>
            <person name="Ivanova N."/>
            <person name="Pagani I."/>
            <person name="Vogl K."/>
            <person name="Liu Z."/>
            <person name="Imhoff J."/>
            <person name="Thiel V."/>
            <person name="Frigaard N.-U."/>
            <person name="Bryant D."/>
            <person name="Woyke T."/>
        </authorList>
    </citation>
    <scope>NUCLEOTIDE SEQUENCE [LARGE SCALE GENOMIC DNA]</scope>
    <source>
        <strain evidence="3 4">8321</strain>
    </source>
</reference>
<evidence type="ECO:0000313" key="4">
    <source>
        <dbReference type="Proteomes" id="UP000010816"/>
    </source>
</evidence>
<evidence type="ECO:0000256" key="1">
    <source>
        <dbReference type="SAM" id="MobiDB-lite"/>
    </source>
</evidence>
<dbReference type="AlphaFoldDB" id="L0GW09"/>
<protein>
    <submittedName>
        <fullName evidence="3">Uncharacterized protein</fullName>
    </submittedName>
</protein>
<feature type="signal peptide" evidence="2">
    <location>
        <begin position="1"/>
        <end position="31"/>
    </location>
</feature>
<organism evidence="3 4">
    <name type="scientific">Thioflavicoccus mobilis 8321</name>
    <dbReference type="NCBI Taxonomy" id="765912"/>
    <lineage>
        <taxon>Bacteria</taxon>
        <taxon>Pseudomonadati</taxon>
        <taxon>Pseudomonadota</taxon>
        <taxon>Gammaproteobacteria</taxon>
        <taxon>Chromatiales</taxon>
        <taxon>Chromatiaceae</taxon>
        <taxon>Thioflavicoccus</taxon>
    </lineage>
</organism>
<sequence length="160" mass="18136">MPAESLSRPFAIFTAGLLMTCGLLATSHCLADEGSSPTTPDAEIPSEGESPWLAEVRAQRRAWEEQRRAAKEAIDARRRRQAPWAAAQHEAREKAFQRRRDERLERIERDRARFRQQGPWQLASPDPWPLDAAGTPAPLDVPAPTYPPAGWNNGWYYRGY</sequence>
<keyword evidence="4" id="KW-1185">Reference proteome</keyword>
<proteinExistence type="predicted"/>
<dbReference type="STRING" id="765912.Thimo_0716"/>
<dbReference type="eggNOG" id="ENOG50335AK">
    <property type="taxonomic scope" value="Bacteria"/>
</dbReference>
<feature type="chain" id="PRO_5003943159" evidence="2">
    <location>
        <begin position="32"/>
        <end position="160"/>
    </location>
</feature>
<dbReference type="KEGG" id="tmb:Thimo_0716"/>
<dbReference type="HOGENOM" id="CLU_1651378_0_0_6"/>
<dbReference type="OrthoDB" id="5771714at2"/>
<feature type="region of interest" description="Disordered" evidence="1">
    <location>
        <begin position="32"/>
        <end position="51"/>
    </location>
</feature>
<accession>L0GW09</accession>
<keyword evidence="2" id="KW-0732">Signal</keyword>
<evidence type="ECO:0000256" key="2">
    <source>
        <dbReference type="SAM" id="SignalP"/>
    </source>
</evidence>
<evidence type="ECO:0000313" key="3">
    <source>
        <dbReference type="EMBL" id="AGA89555.1"/>
    </source>
</evidence>
<gene>
    <name evidence="3" type="ORF">Thimo_0716</name>
</gene>
<feature type="region of interest" description="Disordered" evidence="1">
    <location>
        <begin position="74"/>
        <end position="100"/>
    </location>
</feature>
<feature type="compositionally biased region" description="Basic and acidic residues" evidence="1">
    <location>
        <begin position="89"/>
        <end position="100"/>
    </location>
</feature>
<dbReference type="RefSeq" id="WP_015279702.1">
    <property type="nucleotide sequence ID" value="NC_019940.1"/>
</dbReference>
<dbReference type="Proteomes" id="UP000010816">
    <property type="component" value="Chromosome"/>
</dbReference>